<evidence type="ECO:0000256" key="7">
    <source>
        <dbReference type="HAMAP-Rule" id="MF_00009"/>
    </source>
</evidence>
<dbReference type="HAMAP" id="MF_00009">
    <property type="entry name" value="Endoribonucl_YbeY"/>
    <property type="match status" value="1"/>
</dbReference>
<keyword evidence="2 7" id="KW-0540">Nuclease</keyword>
<dbReference type="OrthoDB" id="9807740at2"/>
<protein>
    <recommendedName>
        <fullName evidence="7">Endoribonuclease YbeY</fullName>
        <ecNumber evidence="7">3.1.-.-</ecNumber>
    </recommendedName>
</protein>
<dbReference type="PANTHER" id="PTHR46986:SF1">
    <property type="entry name" value="ENDORIBONUCLEASE YBEY, CHLOROPLASTIC"/>
    <property type="match status" value="1"/>
</dbReference>
<feature type="region of interest" description="Disordered" evidence="8">
    <location>
        <begin position="1"/>
        <end position="28"/>
    </location>
</feature>
<keyword evidence="3 7" id="KW-0479">Metal-binding</keyword>
<dbReference type="NCBIfam" id="TIGR00043">
    <property type="entry name" value="rRNA maturation RNase YbeY"/>
    <property type="match status" value="1"/>
</dbReference>
<keyword evidence="6 7" id="KW-0862">Zinc</keyword>
<gene>
    <name evidence="7 9" type="primary">ybeY</name>
    <name evidence="9" type="ORF">DOO78_01435</name>
</gene>
<dbReference type="Pfam" id="PF02130">
    <property type="entry name" value="YbeY"/>
    <property type="match status" value="1"/>
</dbReference>
<evidence type="ECO:0000256" key="8">
    <source>
        <dbReference type="SAM" id="MobiDB-lite"/>
    </source>
</evidence>
<dbReference type="GO" id="GO:0008270">
    <property type="term" value="F:zinc ion binding"/>
    <property type="evidence" value="ECO:0007669"/>
    <property type="project" value="UniProtKB-UniRule"/>
</dbReference>
<dbReference type="AlphaFoldDB" id="A0A327MDU0"/>
<evidence type="ECO:0000256" key="2">
    <source>
        <dbReference type="ARBA" id="ARBA00022722"/>
    </source>
</evidence>
<dbReference type="PROSITE" id="PS01306">
    <property type="entry name" value="UPF0054"/>
    <property type="match status" value="1"/>
</dbReference>
<proteinExistence type="inferred from homology"/>
<feature type="region of interest" description="Disordered" evidence="8">
    <location>
        <begin position="168"/>
        <end position="194"/>
    </location>
</feature>
<dbReference type="EMBL" id="QLIX01000001">
    <property type="protein sequence ID" value="RAI60819.1"/>
    <property type="molecule type" value="Genomic_DNA"/>
</dbReference>
<keyword evidence="5 7" id="KW-0378">Hydrolase</keyword>
<keyword evidence="7" id="KW-0690">Ribosome biogenesis</keyword>
<evidence type="ECO:0000256" key="6">
    <source>
        <dbReference type="ARBA" id="ARBA00022833"/>
    </source>
</evidence>
<reference evidence="10" key="1">
    <citation type="submission" date="2018-06" db="EMBL/GenBank/DDBJ databases">
        <authorList>
            <person name="Khan S.A."/>
        </authorList>
    </citation>
    <scope>NUCLEOTIDE SEQUENCE [LARGE SCALE GENOMIC DNA]</scope>
    <source>
        <strain evidence="10">DB-1506</strain>
    </source>
</reference>
<feature type="binding site" evidence="7">
    <location>
        <position position="142"/>
    </location>
    <ligand>
        <name>Zn(2+)</name>
        <dbReference type="ChEBI" id="CHEBI:29105"/>
        <note>catalytic</note>
    </ligand>
</feature>
<keyword evidence="10" id="KW-1185">Reference proteome</keyword>
<keyword evidence="4 7" id="KW-0255">Endonuclease</keyword>
<accession>A0A327MDU0</accession>
<comment type="cofactor">
    <cofactor evidence="7">
        <name>Zn(2+)</name>
        <dbReference type="ChEBI" id="CHEBI:29105"/>
    </cofactor>
    <text evidence="7">Binds 1 zinc ion.</text>
</comment>
<dbReference type="Proteomes" id="UP000249065">
    <property type="component" value="Unassembled WGS sequence"/>
</dbReference>
<dbReference type="GO" id="GO:0006364">
    <property type="term" value="P:rRNA processing"/>
    <property type="evidence" value="ECO:0007669"/>
    <property type="project" value="UniProtKB-UniRule"/>
</dbReference>
<organism evidence="9 10">
    <name type="scientific">Roseicella frigidaeris</name>
    <dbReference type="NCBI Taxonomy" id="2230885"/>
    <lineage>
        <taxon>Bacteria</taxon>
        <taxon>Pseudomonadati</taxon>
        <taxon>Pseudomonadota</taxon>
        <taxon>Alphaproteobacteria</taxon>
        <taxon>Acetobacterales</taxon>
        <taxon>Roseomonadaceae</taxon>
        <taxon>Roseicella</taxon>
    </lineage>
</organism>
<comment type="function">
    <text evidence="7">Single strand-specific metallo-endoribonuclease involved in late-stage 70S ribosome quality control and in maturation of the 3' terminus of the 16S rRNA.</text>
</comment>
<evidence type="ECO:0000313" key="9">
    <source>
        <dbReference type="EMBL" id="RAI60819.1"/>
    </source>
</evidence>
<dbReference type="PANTHER" id="PTHR46986">
    <property type="entry name" value="ENDORIBONUCLEASE YBEY, CHLOROPLASTIC"/>
    <property type="match status" value="1"/>
</dbReference>
<dbReference type="InterPro" id="IPR020549">
    <property type="entry name" value="YbeY_CS"/>
</dbReference>
<dbReference type="InterPro" id="IPR023091">
    <property type="entry name" value="MetalPrtase_cat_dom_sf_prd"/>
</dbReference>
<sequence>MEPGSRPPGPAGEPSLADAGIMQDDEDPHPPLAVEVVLAEPAWRRLVPRAEILARRAVAAALRESGASGSVSVLLADDRALKRLNGEHRGKDKPTNVLSFPGFGEHLGDIALALGVVRREARAAGRRPAAHLAHLVAHGALHLIGHDHLVAGEARRMERAEARAMHRLRLPNPWRPDGGRSEPRRPDLRHEVPA</sequence>
<feature type="compositionally biased region" description="Basic and acidic residues" evidence="8">
    <location>
        <begin position="177"/>
        <end position="194"/>
    </location>
</feature>
<dbReference type="GO" id="GO:0004521">
    <property type="term" value="F:RNA endonuclease activity"/>
    <property type="evidence" value="ECO:0007669"/>
    <property type="project" value="UniProtKB-UniRule"/>
</dbReference>
<dbReference type="GO" id="GO:0004222">
    <property type="term" value="F:metalloendopeptidase activity"/>
    <property type="evidence" value="ECO:0007669"/>
    <property type="project" value="InterPro"/>
</dbReference>
<comment type="subcellular location">
    <subcellularLocation>
        <location evidence="7">Cytoplasm</location>
    </subcellularLocation>
</comment>
<dbReference type="SUPFAM" id="SSF55486">
    <property type="entry name" value="Metalloproteases ('zincins'), catalytic domain"/>
    <property type="match status" value="1"/>
</dbReference>
<evidence type="ECO:0000313" key="10">
    <source>
        <dbReference type="Proteomes" id="UP000249065"/>
    </source>
</evidence>
<dbReference type="Gene3D" id="3.40.390.30">
    <property type="entry name" value="Metalloproteases ('zincins'), catalytic domain"/>
    <property type="match status" value="1"/>
</dbReference>
<dbReference type="InterPro" id="IPR002036">
    <property type="entry name" value="YbeY"/>
</dbReference>
<comment type="similarity">
    <text evidence="1 7">Belongs to the endoribonuclease YbeY family.</text>
</comment>
<dbReference type="EC" id="3.1.-.-" evidence="7"/>
<keyword evidence="7" id="KW-0698">rRNA processing</keyword>
<dbReference type="GO" id="GO:0005737">
    <property type="term" value="C:cytoplasm"/>
    <property type="evidence" value="ECO:0007669"/>
    <property type="project" value="UniProtKB-SubCell"/>
</dbReference>
<evidence type="ECO:0000256" key="5">
    <source>
        <dbReference type="ARBA" id="ARBA00022801"/>
    </source>
</evidence>
<keyword evidence="7" id="KW-0963">Cytoplasm</keyword>
<feature type="binding site" evidence="7">
    <location>
        <position position="138"/>
    </location>
    <ligand>
        <name>Zn(2+)</name>
        <dbReference type="ChEBI" id="CHEBI:29105"/>
        <note>catalytic</note>
    </ligand>
</feature>
<evidence type="ECO:0000256" key="1">
    <source>
        <dbReference type="ARBA" id="ARBA00010875"/>
    </source>
</evidence>
<feature type="binding site" evidence="7">
    <location>
        <position position="148"/>
    </location>
    <ligand>
        <name>Zn(2+)</name>
        <dbReference type="ChEBI" id="CHEBI:29105"/>
        <note>catalytic</note>
    </ligand>
</feature>
<feature type="compositionally biased region" description="Pro residues" evidence="8">
    <location>
        <begin position="1"/>
        <end position="11"/>
    </location>
</feature>
<comment type="caution">
    <text evidence="9">The sequence shown here is derived from an EMBL/GenBank/DDBJ whole genome shotgun (WGS) entry which is preliminary data.</text>
</comment>
<name>A0A327MDU0_9PROT</name>
<evidence type="ECO:0000256" key="3">
    <source>
        <dbReference type="ARBA" id="ARBA00022723"/>
    </source>
</evidence>
<evidence type="ECO:0000256" key="4">
    <source>
        <dbReference type="ARBA" id="ARBA00022759"/>
    </source>
</evidence>